<dbReference type="Pfam" id="PF00122">
    <property type="entry name" value="E1-E2_ATPase"/>
    <property type="match status" value="1"/>
</dbReference>
<dbReference type="InterPro" id="IPR008250">
    <property type="entry name" value="ATPase_P-typ_transduc_dom_A_sf"/>
</dbReference>
<dbReference type="SUPFAM" id="SSF56784">
    <property type="entry name" value="HAD-like"/>
    <property type="match status" value="1"/>
</dbReference>
<gene>
    <name evidence="13" type="ORF">GCM10008961_29210</name>
</gene>
<evidence type="ECO:0000256" key="4">
    <source>
        <dbReference type="ARBA" id="ARBA00022723"/>
    </source>
</evidence>
<evidence type="ECO:0000313" key="13">
    <source>
        <dbReference type="EMBL" id="GGS35637.1"/>
    </source>
</evidence>
<dbReference type="SUPFAM" id="SSF81665">
    <property type="entry name" value="Calcium ATPase, transmembrane domain M"/>
    <property type="match status" value="1"/>
</dbReference>
<sequence length="788" mass="79500">MTSTPRSSAAAPTPDAPAVPGAPLSYLVQGMDCANCVAKVERMVGGLPGAGGVSTSFTRQTLTLQLDETRTPRHTLEQHLRSLGYVPTLQGEPAAPEHAHAQAPAAGPGQPWYRSPQGRLVMVSGALLAAAWVLGFAAPGLSTAAFVAATLLGVWPLAGRAVASARLGDPFSINLLVSLAAVGAVLIGEAAEGAVVVFFFSVGELLEGVAAGRARAGIQALAALTPKTALLLPDGPEGPGGASGVAREVAADTLRAGQTVQVNPGARVPADGTVLRGTSGVDDSPVTGESVPALKGVGDPVFAGSINGDGVLTVRVDREASDNTIARITAMVEEAAASRAPTARFIDRFSRAYTPGVVLVSALVAAAPPLLLGGDWHTWLYRGISLLLIGCPCALVLSVPAAITSGVSAGARRGLLIKGGAALESIGNARTVAFDKTGTLTAGHPRVTDLHPLAGTRDDLLRLAAAAEAGSSHPLARAVLDAACGLNVPPVTDARALPGLAVTARLSGEGLGGDGLGGDGLGGDGLGDNGAWAGQEVTVSSPRHAATLTTLAPDVQAQVARLEGQGRTAVIVLLGGPRGPEVRGVIGLRDEPRPDAAPTLAALRRLGIGAVMLTGDNARTAHAIAGDLHPGGADHEALEVHADLLPGDKLRIIRELQARGPVVMLGDGINDAPALAQADVGVAMGGGTDVALETADAALLREQVSGVADLIALSRATMSNIRVNIAFALGLKAVFLITTLLGYTNLWMAILADTGATAIVTANALRLLRWKPRAVPGTPAPTVRPEPA</sequence>
<organism evidence="13 14">
    <name type="scientific">Deinococcus knuensis</name>
    <dbReference type="NCBI Taxonomy" id="1837380"/>
    <lineage>
        <taxon>Bacteria</taxon>
        <taxon>Thermotogati</taxon>
        <taxon>Deinococcota</taxon>
        <taxon>Deinococci</taxon>
        <taxon>Deinococcales</taxon>
        <taxon>Deinococcaceae</taxon>
        <taxon>Deinococcus</taxon>
    </lineage>
</organism>
<evidence type="ECO:0000256" key="9">
    <source>
        <dbReference type="ARBA" id="ARBA00023136"/>
    </source>
</evidence>
<keyword evidence="10" id="KW-1003">Cell membrane</keyword>
<dbReference type="InterPro" id="IPR023298">
    <property type="entry name" value="ATPase_P-typ_TM_dom_sf"/>
</dbReference>
<evidence type="ECO:0000256" key="10">
    <source>
        <dbReference type="RuleBase" id="RU362081"/>
    </source>
</evidence>
<dbReference type="Gene3D" id="3.30.70.100">
    <property type="match status" value="1"/>
</dbReference>
<dbReference type="CDD" id="cd00371">
    <property type="entry name" value="HMA"/>
    <property type="match status" value="1"/>
</dbReference>
<proteinExistence type="inferred from homology"/>
<evidence type="ECO:0000256" key="3">
    <source>
        <dbReference type="ARBA" id="ARBA00022692"/>
    </source>
</evidence>
<dbReference type="PROSITE" id="PS01229">
    <property type="entry name" value="COF_2"/>
    <property type="match status" value="1"/>
</dbReference>
<dbReference type="PROSITE" id="PS50846">
    <property type="entry name" value="HMA_2"/>
    <property type="match status" value="1"/>
</dbReference>
<dbReference type="PROSITE" id="PS00154">
    <property type="entry name" value="ATPASE_E1_E2"/>
    <property type="match status" value="1"/>
</dbReference>
<dbReference type="Pfam" id="PF00403">
    <property type="entry name" value="HMA"/>
    <property type="match status" value="1"/>
</dbReference>
<keyword evidence="8 10" id="KW-1133">Transmembrane helix</keyword>
<dbReference type="PRINTS" id="PR00119">
    <property type="entry name" value="CATATPASE"/>
</dbReference>
<evidence type="ECO:0000259" key="12">
    <source>
        <dbReference type="PROSITE" id="PS50846"/>
    </source>
</evidence>
<comment type="similarity">
    <text evidence="2 10">Belongs to the cation transport ATPase (P-type) (TC 3.A.3) family. Type IB subfamily.</text>
</comment>
<dbReference type="EMBL" id="BMQO01000017">
    <property type="protein sequence ID" value="GGS35637.1"/>
    <property type="molecule type" value="Genomic_DNA"/>
</dbReference>
<keyword evidence="5 10" id="KW-0547">Nucleotide-binding</keyword>
<dbReference type="SFLD" id="SFLDG00002">
    <property type="entry name" value="C1.7:_P-type_atpase_like"/>
    <property type="match status" value="1"/>
</dbReference>
<keyword evidence="4 10" id="KW-0479">Metal-binding</keyword>
<dbReference type="SFLD" id="SFLDS00003">
    <property type="entry name" value="Haloacid_Dehalogenase"/>
    <property type="match status" value="1"/>
</dbReference>
<evidence type="ECO:0000256" key="2">
    <source>
        <dbReference type="ARBA" id="ARBA00006024"/>
    </source>
</evidence>
<dbReference type="InterPro" id="IPR044492">
    <property type="entry name" value="P_typ_ATPase_HD_dom"/>
</dbReference>
<dbReference type="InterPro" id="IPR027256">
    <property type="entry name" value="P-typ_ATPase_IB"/>
</dbReference>
<dbReference type="Proteomes" id="UP000620633">
    <property type="component" value="Unassembled WGS sequence"/>
</dbReference>
<dbReference type="SUPFAM" id="SSF55008">
    <property type="entry name" value="HMA, heavy metal-associated domain"/>
    <property type="match status" value="1"/>
</dbReference>
<dbReference type="SUPFAM" id="SSF81653">
    <property type="entry name" value="Calcium ATPase, transduction domain A"/>
    <property type="match status" value="1"/>
</dbReference>
<dbReference type="PANTHER" id="PTHR48085:SF5">
    <property type="entry name" value="CADMIUM_ZINC-TRANSPORTING ATPASE HMA4-RELATED"/>
    <property type="match status" value="1"/>
</dbReference>
<evidence type="ECO:0000313" key="14">
    <source>
        <dbReference type="Proteomes" id="UP000620633"/>
    </source>
</evidence>
<dbReference type="Gene3D" id="2.70.150.10">
    <property type="entry name" value="Calcium-transporting ATPase, cytoplasmic transduction domain A"/>
    <property type="match status" value="1"/>
</dbReference>
<dbReference type="NCBIfam" id="TIGR01494">
    <property type="entry name" value="ATPase_P-type"/>
    <property type="match status" value="2"/>
</dbReference>
<accession>A0ABQ2SP35</accession>
<comment type="subcellular location">
    <subcellularLocation>
        <location evidence="10">Cell membrane</location>
    </subcellularLocation>
    <subcellularLocation>
        <location evidence="1">Membrane</location>
        <topology evidence="1">Multi-pass membrane protein</topology>
    </subcellularLocation>
</comment>
<feature type="transmembrane region" description="Helical" evidence="10">
    <location>
        <begin position="120"/>
        <end position="138"/>
    </location>
</feature>
<dbReference type="InterPro" id="IPR001757">
    <property type="entry name" value="P_typ_ATPase"/>
</dbReference>
<keyword evidence="3 10" id="KW-0812">Transmembrane</keyword>
<feature type="transmembrane region" description="Helical" evidence="10">
    <location>
        <begin position="723"/>
        <end position="741"/>
    </location>
</feature>
<comment type="caution">
    <text evidence="13">The sequence shown here is derived from an EMBL/GenBank/DDBJ whole genome shotgun (WGS) entry which is preliminary data.</text>
</comment>
<dbReference type="InterPro" id="IPR036163">
    <property type="entry name" value="HMA_dom_sf"/>
</dbReference>
<dbReference type="Gene3D" id="3.40.1110.10">
    <property type="entry name" value="Calcium-transporting ATPase, cytoplasmic domain N"/>
    <property type="match status" value="1"/>
</dbReference>
<reference evidence="14" key="1">
    <citation type="journal article" date="2019" name="Int. J. Syst. Evol. Microbiol.">
        <title>The Global Catalogue of Microorganisms (GCM) 10K type strain sequencing project: providing services to taxonomists for standard genome sequencing and annotation.</title>
        <authorList>
            <consortium name="The Broad Institute Genomics Platform"/>
            <consortium name="The Broad Institute Genome Sequencing Center for Infectious Disease"/>
            <person name="Wu L."/>
            <person name="Ma J."/>
        </authorList>
    </citation>
    <scope>NUCLEOTIDE SEQUENCE [LARGE SCALE GENOMIC DNA]</scope>
    <source>
        <strain evidence="14">JCM 31406</strain>
    </source>
</reference>
<keyword evidence="7" id="KW-1278">Translocase</keyword>
<dbReference type="Gene3D" id="3.40.50.1000">
    <property type="entry name" value="HAD superfamily/HAD-like"/>
    <property type="match status" value="1"/>
</dbReference>
<feature type="domain" description="HMA" evidence="12">
    <location>
        <begin position="22"/>
        <end position="88"/>
    </location>
</feature>
<feature type="region of interest" description="Disordered" evidence="11">
    <location>
        <begin position="1"/>
        <end position="20"/>
    </location>
</feature>
<dbReference type="InterPro" id="IPR023299">
    <property type="entry name" value="ATPase_P-typ_cyto_dom_N"/>
</dbReference>
<feature type="region of interest" description="Disordered" evidence="11">
    <location>
        <begin position="267"/>
        <end position="287"/>
    </location>
</feature>
<feature type="transmembrane region" description="Helical" evidence="10">
    <location>
        <begin position="379"/>
        <end position="403"/>
    </location>
</feature>
<dbReference type="PRINTS" id="PR00941">
    <property type="entry name" value="CDATPASE"/>
</dbReference>
<dbReference type="InterPro" id="IPR051014">
    <property type="entry name" value="Cation_Transport_ATPase_IB"/>
</dbReference>
<dbReference type="InterPro" id="IPR023214">
    <property type="entry name" value="HAD_sf"/>
</dbReference>
<feature type="transmembrane region" description="Helical" evidence="10">
    <location>
        <begin position="352"/>
        <end position="373"/>
    </location>
</feature>
<dbReference type="PANTHER" id="PTHR48085">
    <property type="entry name" value="CADMIUM/ZINC-TRANSPORTING ATPASE HMA2-RELATED"/>
    <property type="match status" value="1"/>
</dbReference>
<name>A0ABQ2SP35_9DEIO</name>
<keyword evidence="14" id="KW-1185">Reference proteome</keyword>
<evidence type="ECO:0000256" key="6">
    <source>
        <dbReference type="ARBA" id="ARBA00022840"/>
    </source>
</evidence>
<keyword evidence="9 10" id="KW-0472">Membrane</keyword>
<protein>
    <submittedName>
        <fullName evidence="13">ATPase</fullName>
    </submittedName>
</protein>
<evidence type="ECO:0000256" key="8">
    <source>
        <dbReference type="ARBA" id="ARBA00022989"/>
    </source>
</evidence>
<dbReference type="NCBIfam" id="TIGR01525">
    <property type="entry name" value="ATPase-IB_hvy"/>
    <property type="match status" value="1"/>
</dbReference>
<dbReference type="InterPro" id="IPR006121">
    <property type="entry name" value="HMA_dom"/>
</dbReference>
<keyword evidence="6 10" id="KW-0067">ATP-binding</keyword>
<dbReference type="InterPro" id="IPR018303">
    <property type="entry name" value="ATPase_P-typ_P_site"/>
</dbReference>
<evidence type="ECO:0000256" key="5">
    <source>
        <dbReference type="ARBA" id="ARBA00022741"/>
    </source>
</evidence>
<evidence type="ECO:0000256" key="7">
    <source>
        <dbReference type="ARBA" id="ARBA00022967"/>
    </source>
</evidence>
<dbReference type="SFLD" id="SFLDF00027">
    <property type="entry name" value="p-type_atpase"/>
    <property type="match status" value="1"/>
</dbReference>
<dbReference type="InterPro" id="IPR036412">
    <property type="entry name" value="HAD-like_sf"/>
</dbReference>
<dbReference type="RefSeq" id="WP_373291367.1">
    <property type="nucleotide sequence ID" value="NZ_BMQO01000017.1"/>
</dbReference>
<feature type="transmembrane region" description="Helical" evidence="10">
    <location>
        <begin position="747"/>
        <end position="765"/>
    </location>
</feature>
<dbReference type="InterPro" id="IPR059000">
    <property type="entry name" value="ATPase_P-type_domA"/>
</dbReference>
<evidence type="ECO:0000256" key="1">
    <source>
        <dbReference type="ARBA" id="ARBA00004141"/>
    </source>
</evidence>
<evidence type="ECO:0000256" key="11">
    <source>
        <dbReference type="SAM" id="MobiDB-lite"/>
    </source>
</evidence>
<dbReference type="Pfam" id="PF00702">
    <property type="entry name" value="Hydrolase"/>
    <property type="match status" value="1"/>
</dbReference>